<dbReference type="PANTHER" id="PTHR28293">
    <property type="entry name" value="NUCLEAR RIM PROTEIN 1"/>
    <property type="match status" value="1"/>
</dbReference>
<feature type="compositionally biased region" description="Low complexity" evidence="5">
    <location>
        <begin position="140"/>
        <end position="151"/>
    </location>
</feature>
<feature type="region of interest" description="Disordered" evidence="5">
    <location>
        <begin position="1"/>
        <end position="102"/>
    </location>
</feature>
<proteinExistence type="predicted"/>
<dbReference type="Pfam" id="PF10332">
    <property type="entry name" value="DUF2418"/>
    <property type="match status" value="1"/>
</dbReference>
<evidence type="ECO:0000313" key="8">
    <source>
        <dbReference type="Proteomes" id="UP000006757"/>
    </source>
</evidence>
<feature type="transmembrane region" description="Helical" evidence="6">
    <location>
        <begin position="208"/>
        <end position="228"/>
    </location>
</feature>
<dbReference type="Proteomes" id="UP000006757">
    <property type="component" value="Unassembled WGS sequence"/>
</dbReference>
<evidence type="ECO:0000256" key="5">
    <source>
        <dbReference type="SAM" id="MobiDB-lite"/>
    </source>
</evidence>
<evidence type="ECO:0000256" key="2">
    <source>
        <dbReference type="ARBA" id="ARBA00022692"/>
    </source>
</evidence>
<keyword evidence="2 6" id="KW-0812">Transmembrane</keyword>
<dbReference type="STRING" id="1220162.K1VRV5"/>
<evidence type="ECO:0000313" key="7">
    <source>
        <dbReference type="EMBL" id="EKD02212.1"/>
    </source>
</evidence>
<dbReference type="AlphaFoldDB" id="K1VRV5"/>
<dbReference type="InParanoid" id="K1VRV5"/>
<dbReference type="GO" id="GO:0012505">
    <property type="term" value="C:endomembrane system"/>
    <property type="evidence" value="ECO:0007669"/>
    <property type="project" value="UniProtKB-SubCell"/>
</dbReference>
<feature type="transmembrane region" description="Helical" evidence="6">
    <location>
        <begin position="407"/>
        <end position="424"/>
    </location>
</feature>
<feature type="compositionally biased region" description="Low complexity" evidence="5">
    <location>
        <begin position="48"/>
        <end position="72"/>
    </location>
</feature>
<feature type="transmembrane region" description="Helical" evidence="6">
    <location>
        <begin position="254"/>
        <end position="274"/>
    </location>
</feature>
<dbReference type="PANTHER" id="PTHR28293:SF1">
    <property type="entry name" value="NUCLEAR RIM PROTEIN 1"/>
    <property type="match status" value="1"/>
</dbReference>
<dbReference type="GO" id="GO:0043007">
    <property type="term" value="P:maintenance of rDNA"/>
    <property type="evidence" value="ECO:0007669"/>
    <property type="project" value="TreeGrafter"/>
</dbReference>
<organism evidence="7 8">
    <name type="scientific">Trichosporon asahii var. asahii (strain CBS 8904)</name>
    <name type="common">Yeast</name>
    <dbReference type="NCBI Taxonomy" id="1220162"/>
    <lineage>
        <taxon>Eukaryota</taxon>
        <taxon>Fungi</taxon>
        <taxon>Dikarya</taxon>
        <taxon>Basidiomycota</taxon>
        <taxon>Agaricomycotina</taxon>
        <taxon>Tremellomycetes</taxon>
        <taxon>Trichosporonales</taxon>
        <taxon>Trichosporonaceae</taxon>
        <taxon>Trichosporon</taxon>
    </lineage>
</organism>
<name>K1VRV5_TRIAC</name>
<dbReference type="GO" id="GO:0007096">
    <property type="term" value="P:regulation of exit from mitosis"/>
    <property type="evidence" value="ECO:0007669"/>
    <property type="project" value="TreeGrafter"/>
</dbReference>
<feature type="region of interest" description="Disordered" evidence="5">
    <location>
        <begin position="284"/>
        <end position="326"/>
    </location>
</feature>
<feature type="compositionally biased region" description="Acidic residues" evidence="5">
    <location>
        <begin position="308"/>
        <end position="319"/>
    </location>
</feature>
<evidence type="ECO:0000256" key="3">
    <source>
        <dbReference type="ARBA" id="ARBA00022989"/>
    </source>
</evidence>
<dbReference type="HOGENOM" id="CLU_586883_0_0_1"/>
<dbReference type="eggNOG" id="ENOG502S81A">
    <property type="taxonomic scope" value="Eukaryota"/>
</dbReference>
<gene>
    <name evidence="7" type="ORF">A1Q2_03574</name>
</gene>
<dbReference type="InterPro" id="IPR018819">
    <property type="entry name" value="Nur1/Mug154"/>
</dbReference>
<comment type="subcellular location">
    <subcellularLocation>
        <location evidence="1">Endomembrane system</location>
        <topology evidence="1">Multi-pass membrane protein</topology>
    </subcellularLocation>
</comment>
<reference evidence="7 8" key="1">
    <citation type="journal article" date="2012" name="Eukaryot. Cell">
        <title>Genome sequence of the Trichosporon asahii environmental strain CBS 8904.</title>
        <authorList>
            <person name="Yang R.Y."/>
            <person name="Li H.T."/>
            <person name="Zhu H."/>
            <person name="Zhou G.P."/>
            <person name="Wang M."/>
            <person name="Wang L."/>
        </authorList>
    </citation>
    <scope>NUCLEOTIDE SEQUENCE [LARGE SCALE GENOMIC DNA]</scope>
    <source>
        <strain evidence="7 8">CBS 8904</strain>
    </source>
</reference>
<feature type="region of interest" description="Disordered" evidence="5">
    <location>
        <begin position="124"/>
        <end position="167"/>
    </location>
</feature>
<keyword evidence="4 6" id="KW-0472">Membrane</keyword>
<keyword evidence="8" id="KW-1185">Reference proteome</keyword>
<dbReference type="EMBL" id="AMBO01000296">
    <property type="protein sequence ID" value="EKD02212.1"/>
    <property type="molecule type" value="Genomic_DNA"/>
</dbReference>
<evidence type="ECO:0000256" key="6">
    <source>
        <dbReference type="SAM" id="Phobius"/>
    </source>
</evidence>
<keyword evidence="3 6" id="KW-1133">Transmembrane helix</keyword>
<accession>K1VRV5</accession>
<protein>
    <submittedName>
        <fullName evidence="7">Uncharacterized protein</fullName>
    </submittedName>
</protein>
<sequence length="473" mass="52138">MSQSPLARKSRKSLTAFARPPSKLSRSQTADQLYAEADTFSPGKHNSPVKSSSSSVATSTSTGTSPGHSTPTQQNAFATPPRKRASEGGPAQWDSPTPYYATPIRGLTNRRVSVFSPGTYTPPYAGVRPAERRTSYGSNLGTPLPGTPVAGTPGGSPTGTPRATGTRKRFVRRKSVFQRIVEAPRNALEYVWISLPTSVEDILPPTRWAAPLGMALFLLQWVLLAPVVKPRDEMSMWRDGPEGNRVDARWHRQGILITLLMLIISGANAAYLFTKHRNYDMMLRSDPVKSPNASPIPSPMKDRSTATEPEDSDADDGEEGEKRAAPKIDGRVVARTAWKVTKVLGRVAWRSVASIAGFEAPTRPRGGGDMIERLRIWDPPSFCLAFFCALPPTAPLMVYFLTGRVPLLVPLVHLAYYVVLHQLATSFTQMVKDRQILNAEVMREYDQRFVFKKLFVPTEDRGVGTSDYAIDYY</sequence>
<dbReference type="OrthoDB" id="3363151at2759"/>
<comment type="caution">
    <text evidence="7">The sequence shown here is derived from an EMBL/GenBank/DDBJ whole genome shotgun (WGS) entry which is preliminary data.</text>
</comment>
<evidence type="ECO:0000256" key="4">
    <source>
        <dbReference type="ARBA" id="ARBA00023136"/>
    </source>
</evidence>
<evidence type="ECO:0000256" key="1">
    <source>
        <dbReference type="ARBA" id="ARBA00004127"/>
    </source>
</evidence>